<dbReference type="AlphaFoldDB" id="A0A6J0C7F6"/>
<evidence type="ECO:0000313" key="5">
    <source>
        <dbReference type="RefSeq" id="XP_015522472.2"/>
    </source>
</evidence>
<dbReference type="PRINTS" id="PR00111">
    <property type="entry name" value="ABHYDROLASE"/>
</dbReference>
<dbReference type="Pfam" id="PF00561">
    <property type="entry name" value="Abhydrolase_1"/>
    <property type="match status" value="1"/>
</dbReference>
<evidence type="ECO:0000313" key="6">
    <source>
        <dbReference type="RefSeq" id="XP_046598028.1"/>
    </source>
</evidence>
<evidence type="ECO:0000259" key="3">
    <source>
        <dbReference type="Pfam" id="PF00561"/>
    </source>
</evidence>
<dbReference type="SUPFAM" id="SSF53474">
    <property type="entry name" value="alpha/beta-Hydrolases"/>
    <property type="match status" value="1"/>
</dbReference>
<evidence type="ECO:0000256" key="2">
    <source>
        <dbReference type="ARBA" id="ARBA00022801"/>
    </source>
</evidence>
<dbReference type="GeneID" id="107226238"/>
<dbReference type="InterPro" id="IPR000073">
    <property type="entry name" value="AB_hydrolase_1"/>
</dbReference>
<reference evidence="5 6" key="1">
    <citation type="submission" date="2025-05" db="UniProtKB">
        <authorList>
            <consortium name="RefSeq"/>
        </authorList>
    </citation>
    <scope>IDENTIFICATION</scope>
    <source>
        <tissue evidence="5 6">Thorax and Abdomen</tissue>
    </source>
</reference>
<sequence>MSAENSKINGHRLEEDPKDIQIPVPWGYVSGKWWGPKEIQPILALHGRQDNAGSFDTLMPLLMPNDVSVLCLDMPGHGLSSHYPKGYSYYVYWDGVTLLRRIIKYFKWTKIKLLGHSLGGAISFLYAATYPDEVEFVISLDIASPCVRNLTKIASMTGSNIDRYLKYENLTLDSMPCYEREEMIDIVFDAYENSVTRESAEILMKRGMQPAMERGKYYFSRDARLKVALLGMISMDLALAYAANIKCAYLNIRAIPGMTFEEPENYTKILDVIKLGAKKFEYHEVEGTHHVHLNNPERISGIISNFIKG</sequence>
<gene>
    <name evidence="5 6" type="primary">LOC107226238</name>
</gene>
<dbReference type="InterPro" id="IPR050266">
    <property type="entry name" value="AB_hydrolase_sf"/>
</dbReference>
<comment type="similarity">
    <text evidence="1">Belongs to the AB hydrolase superfamily.</text>
</comment>
<dbReference type="PANTHER" id="PTHR43798">
    <property type="entry name" value="MONOACYLGLYCEROL LIPASE"/>
    <property type="match status" value="1"/>
</dbReference>
<dbReference type="GO" id="GO:0016787">
    <property type="term" value="F:hydrolase activity"/>
    <property type="evidence" value="ECO:0007669"/>
    <property type="project" value="UniProtKB-KW"/>
</dbReference>
<dbReference type="OrthoDB" id="190201at2759"/>
<dbReference type="KEGG" id="nlo:107226238"/>
<dbReference type="GO" id="GO:0016020">
    <property type="term" value="C:membrane"/>
    <property type="evidence" value="ECO:0007669"/>
    <property type="project" value="TreeGrafter"/>
</dbReference>
<dbReference type="Proteomes" id="UP000829291">
    <property type="component" value="Chromosome 5"/>
</dbReference>
<feature type="domain" description="AB hydrolase-1" evidence="3">
    <location>
        <begin position="41"/>
        <end position="142"/>
    </location>
</feature>
<evidence type="ECO:0000256" key="1">
    <source>
        <dbReference type="ARBA" id="ARBA00008645"/>
    </source>
</evidence>
<name>A0A6J0C7F6_NEOLC</name>
<organism evidence="4 5">
    <name type="scientific">Neodiprion lecontei</name>
    <name type="common">Redheaded pine sawfly</name>
    <dbReference type="NCBI Taxonomy" id="441921"/>
    <lineage>
        <taxon>Eukaryota</taxon>
        <taxon>Metazoa</taxon>
        <taxon>Ecdysozoa</taxon>
        <taxon>Arthropoda</taxon>
        <taxon>Hexapoda</taxon>
        <taxon>Insecta</taxon>
        <taxon>Pterygota</taxon>
        <taxon>Neoptera</taxon>
        <taxon>Endopterygota</taxon>
        <taxon>Hymenoptera</taxon>
        <taxon>Tenthredinoidea</taxon>
        <taxon>Diprionidae</taxon>
        <taxon>Diprioninae</taxon>
        <taxon>Neodiprion</taxon>
    </lineage>
</organism>
<dbReference type="Gene3D" id="3.40.50.1820">
    <property type="entry name" value="alpha/beta hydrolase"/>
    <property type="match status" value="1"/>
</dbReference>
<dbReference type="PANTHER" id="PTHR43798:SF14">
    <property type="entry name" value="SERINE HYDROLASE-LIKE PROTEIN DDB_G0286239"/>
    <property type="match status" value="1"/>
</dbReference>
<keyword evidence="2 5" id="KW-0378">Hydrolase</keyword>
<dbReference type="InterPro" id="IPR029058">
    <property type="entry name" value="AB_hydrolase_fold"/>
</dbReference>
<dbReference type="InParanoid" id="A0A6J0C7F6"/>
<dbReference type="RefSeq" id="XP_046598028.1">
    <property type="nucleotide sequence ID" value="XM_046742072.1"/>
</dbReference>
<proteinExistence type="inferred from homology"/>
<evidence type="ECO:0000313" key="4">
    <source>
        <dbReference type="Proteomes" id="UP000829291"/>
    </source>
</evidence>
<keyword evidence="4" id="KW-1185">Reference proteome</keyword>
<dbReference type="FunCoup" id="A0A6J0C7F6">
    <property type="interactions" value="120"/>
</dbReference>
<dbReference type="RefSeq" id="XP_015522472.2">
    <property type="nucleotide sequence ID" value="XM_015666986.2"/>
</dbReference>
<protein>
    <submittedName>
        <fullName evidence="5 6">Probable serine hydrolase isoform X1</fullName>
    </submittedName>
</protein>
<accession>A0A6J0C7F6</accession>